<feature type="transmembrane region" description="Helical" evidence="2">
    <location>
        <begin position="164"/>
        <end position="182"/>
    </location>
</feature>
<keyword evidence="2" id="KW-0472">Membrane</keyword>
<evidence type="ECO:0000313" key="4">
    <source>
        <dbReference type="EMBL" id="RCW72184.1"/>
    </source>
</evidence>
<feature type="transmembrane region" description="Helical" evidence="2">
    <location>
        <begin position="288"/>
        <end position="307"/>
    </location>
</feature>
<feature type="transmembrane region" description="Helical" evidence="2">
    <location>
        <begin position="227"/>
        <end position="244"/>
    </location>
</feature>
<dbReference type="RefSeq" id="WP_114433996.1">
    <property type="nucleotide sequence ID" value="NZ_QPJI01000003.1"/>
</dbReference>
<feature type="transmembrane region" description="Helical" evidence="2">
    <location>
        <begin position="47"/>
        <end position="63"/>
    </location>
</feature>
<organism evidence="4 5">
    <name type="scientific">Marinobacter nauticus</name>
    <name type="common">Marinobacter hydrocarbonoclasticus</name>
    <name type="synonym">Marinobacter aquaeolei</name>
    <dbReference type="NCBI Taxonomy" id="2743"/>
    <lineage>
        <taxon>Bacteria</taxon>
        <taxon>Pseudomonadati</taxon>
        <taxon>Pseudomonadota</taxon>
        <taxon>Gammaproteobacteria</taxon>
        <taxon>Pseudomonadales</taxon>
        <taxon>Marinobacteraceae</taxon>
        <taxon>Marinobacter</taxon>
    </lineage>
</organism>
<dbReference type="Proteomes" id="UP000253647">
    <property type="component" value="Unassembled WGS sequence"/>
</dbReference>
<evidence type="ECO:0000256" key="1">
    <source>
        <dbReference type="SAM" id="MobiDB-lite"/>
    </source>
</evidence>
<dbReference type="GO" id="GO:0016747">
    <property type="term" value="F:acyltransferase activity, transferring groups other than amino-acyl groups"/>
    <property type="evidence" value="ECO:0007669"/>
    <property type="project" value="InterPro"/>
</dbReference>
<evidence type="ECO:0000259" key="3">
    <source>
        <dbReference type="Pfam" id="PF01757"/>
    </source>
</evidence>
<feature type="transmembrane region" description="Helical" evidence="2">
    <location>
        <begin position="319"/>
        <end position="340"/>
    </location>
</feature>
<evidence type="ECO:0000256" key="2">
    <source>
        <dbReference type="SAM" id="Phobius"/>
    </source>
</evidence>
<accession>A0A368Y1Q9</accession>
<sequence length="380" mass="42977">MALPNLEALLEEKKLPGLDGFRMVAVMAVVLAHSGVGTLFFSARHGVAGFFVLSGFLITWLLLKEHAKTGTVSFRKFYMRRSLRIFPAYYAFLLVSISWDLFRGNDDIKEAIVPGLFYFMNYHNALEGHSSSSIAHVWSLAIEEQFYLIWPVLFVFLMRRGREYAVAFLIIASLVVLAWRSYSYTYLDYGPSYAYNAFDTRFDNLALGCLLAFLAQKARWLSVFNSISSRFWMPFIPLGLLFLSKEYGSGDYAYGPAFTVDALLLAILLLQLIRLSSGAFWGWMNHPVSVYLGVISYPIYLWHVWGLQAGDKLNFLPEWLQLLAGVILSGALASASYHFLEKRFLRLKHRYEVVGAKPGRSPKAGNPSGMESLAARERSS</sequence>
<keyword evidence="2" id="KW-1133">Transmembrane helix</keyword>
<feature type="transmembrane region" description="Helical" evidence="2">
    <location>
        <begin position="256"/>
        <end position="276"/>
    </location>
</feature>
<dbReference type="InterPro" id="IPR002656">
    <property type="entry name" value="Acyl_transf_3_dom"/>
</dbReference>
<feature type="region of interest" description="Disordered" evidence="1">
    <location>
        <begin position="357"/>
        <end position="380"/>
    </location>
</feature>
<feature type="domain" description="Acyltransferase 3" evidence="3">
    <location>
        <begin position="16"/>
        <end position="333"/>
    </location>
</feature>
<gene>
    <name evidence="4" type="ORF">DET61_103144</name>
</gene>
<dbReference type="EMBL" id="QPJI01000003">
    <property type="protein sequence ID" value="RCW72184.1"/>
    <property type="molecule type" value="Genomic_DNA"/>
</dbReference>
<feature type="transmembrane region" description="Helical" evidence="2">
    <location>
        <begin position="137"/>
        <end position="157"/>
    </location>
</feature>
<keyword evidence="2" id="KW-0812">Transmembrane</keyword>
<feature type="transmembrane region" description="Helical" evidence="2">
    <location>
        <begin position="83"/>
        <end position="102"/>
    </location>
</feature>
<proteinExistence type="predicted"/>
<feature type="transmembrane region" description="Helical" evidence="2">
    <location>
        <begin position="194"/>
        <end position="215"/>
    </location>
</feature>
<evidence type="ECO:0000313" key="5">
    <source>
        <dbReference type="Proteomes" id="UP000253647"/>
    </source>
</evidence>
<dbReference type="InterPro" id="IPR050879">
    <property type="entry name" value="Acyltransferase_3"/>
</dbReference>
<dbReference type="GO" id="GO:0009103">
    <property type="term" value="P:lipopolysaccharide biosynthetic process"/>
    <property type="evidence" value="ECO:0007669"/>
    <property type="project" value="TreeGrafter"/>
</dbReference>
<reference evidence="4 5" key="1">
    <citation type="submission" date="2018-07" db="EMBL/GenBank/DDBJ databases">
        <title>Freshwater and sediment microbial communities from various areas in North America, analyzing microbe dynamics in response to fracking.</title>
        <authorList>
            <person name="Lamendella R."/>
        </authorList>
    </citation>
    <scope>NUCLEOTIDE SEQUENCE [LARGE SCALE GENOMIC DNA]</scope>
    <source>
        <strain evidence="4 5">105B</strain>
    </source>
</reference>
<dbReference type="AlphaFoldDB" id="A0A368Y1Q9"/>
<dbReference type="Pfam" id="PF01757">
    <property type="entry name" value="Acyl_transf_3"/>
    <property type="match status" value="1"/>
</dbReference>
<dbReference type="GO" id="GO:0016020">
    <property type="term" value="C:membrane"/>
    <property type="evidence" value="ECO:0007669"/>
    <property type="project" value="TreeGrafter"/>
</dbReference>
<comment type="caution">
    <text evidence="4">The sequence shown here is derived from an EMBL/GenBank/DDBJ whole genome shotgun (WGS) entry which is preliminary data.</text>
</comment>
<dbReference type="PANTHER" id="PTHR23028:SF53">
    <property type="entry name" value="ACYL_TRANSF_3 DOMAIN-CONTAINING PROTEIN"/>
    <property type="match status" value="1"/>
</dbReference>
<feature type="transmembrane region" description="Helical" evidence="2">
    <location>
        <begin position="21"/>
        <end position="41"/>
    </location>
</feature>
<name>A0A368Y1Q9_MARNT</name>
<dbReference type="PANTHER" id="PTHR23028">
    <property type="entry name" value="ACETYLTRANSFERASE"/>
    <property type="match status" value="1"/>
</dbReference>
<protein>
    <submittedName>
        <fullName evidence="4">Peptidoglycan/LPS O-acetylase OafA/YrhL</fullName>
    </submittedName>
</protein>